<proteinExistence type="predicted"/>
<evidence type="ECO:0000313" key="2">
    <source>
        <dbReference type="Proteomes" id="UP000094336"/>
    </source>
</evidence>
<gene>
    <name evidence="1" type="ORF">BABINDRAFT_162466</name>
</gene>
<evidence type="ECO:0000313" key="1">
    <source>
        <dbReference type="EMBL" id="ODQ78785.1"/>
    </source>
</evidence>
<dbReference type="InterPro" id="IPR019357">
    <property type="entry name" value="SCOC"/>
</dbReference>
<dbReference type="RefSeq" id="XP_018984113.1">
    <property type="nucleotide sequence ID" value="XM_019129366.1"/>
</dbReference>
<dbReference type="Gene3D" id="1.20.5.170">
    <property type="match status" value="1"/>
</dbReference>
<protein>
    <submittedName>
        <fullName evidence="1">Uncharacterized protein</fullName>
    </submittedName>
</protein>
<dbReference type="EMBL" id="KV454434">
    <property type="protein sequence ID" value="ODQ78785.1"/>
    <property type="molecule type" value="Genomic_DNA"/>
</dbReference>
<dbReference type="Pfam" id="PF10224">
    <property type="entry name" value="DUF2205"/>
    <property type="match status" value="1"/>
</dbReference>
<accession>A0A1E3QM76</accession>
<name>A0A1E3QM76_9ASCO</name>
<organism evidence="1 2">
    <name type="scientific">Babjeviella inositovora NRRL Y-12698</name>
    <dbReference type="NCBI Taxonomy" id="984486"/>
    <lineage>
        <taxon>Eukaryota</taxon>
        <taxon>Fungi</taxon>
        <taxon>Dikarya</taxon>
        <taxon>Ascomycota</taxon>
        <taxon>Saccharomycotina</taxon>
        <taxon>Pichiomycetes</taxon>
        <taxon>Serinales incertae sedis</taxon>
        <taxon>Babjeviella</taxon>
    </lineage>
</organism>
<dbReference type="GeneID" id="30147219"/>
<dbReference type="Proteomes" id="UP000094336">
    <property type="component" value="Unassembled WGS sequence"/>
</dbReference>
<sequence>MSDLPHTPLDSEVEAREAAVQRILELRSHLGFLLYTAKDTQRSCARYEVENQYLQDYVGTLMTTAGINKAT</sequence>
<reference evidence="2" key="1">
    <citation type="submission" date="2016-05" db="EMBL/GenBank/DDBJ databases">
        <title>Comparative genomics of biotechnologically important yeasts.</title>
        <authorList>
            <consortium name="DOE Joint Genome Institute"/>
            <person name="Riley R."/>
            <person name="Haridas S."/>
            <person name="Wolfe K.H."/>
            <person name="Lopes M.R."/>
            <person name="Hittinger C.T."/>
            <person name="Goker M."/>
            <person name="Salamov A."/>
            <person name="Wisecaver J."/>
            <person name="Long T.M."/>
            <person name="Aerts A.L."/>
            <person name="Barry K."/>
            <person name="Choi C."/>
            <person name="Clum A."/>
            <person name="Coughlan A.Y."/>
            <person name="Deshpande S."/>
            <person name="Douglass A.P."/>
            <person name="Hanson S.J."/>
            <person name="Klenk H.-P."/>
            <person name="Labutti K."/>
            <person name="Lapidus A."/>
            <person name="Lindquist E."/>
            <person name="Lipzen A."/>
            <person name="Meier-Kolthoff J.P."/>
            <person name="Ohm R.A."/>
            <person name="Otillar R.P."/>
            <person name="Pangilinan J."/>
            <person name="Peng Y."/>
            <person name="Rokas A."/>
            <person name="Rosa C.A."/>
            <person name="Scheuner C."/>
            <person name="Sibirny A.A."/>
            <person name="Slot J.C."/>
            <person name="Stielow J.B."/>
            <person name="Sun H."/>
            <person name="Kurtzman C.P."/>
            <person name="Blackwell M."/>
            <person name="Grigoriev I.V."/>
            <person name="Jeffries T.W."/>
        </authorList>
    </citation>
    <scope>NUCLEOTIDE SEQUENCE [LARGE SCALE GENOMIC DNA]</scope>
    <source>
        <strain evidence="2">NRRL Y-12698</strain>
    </source>
</reference>
<dbReference type="AlphaFoldDB" id="A0A1E3QM76"/>
<dbReference type="OrthoDB" id="2163284at2759"/>
<keyword evidence="2" id="KW-1185">Reference proteome</keyword>